<name>A0AAV8A4X3_9EUKA</name>
<evidence type="ECO:0000256" key="3">
    <source>
        <dbReference type="ARBA" id="ARBA00012137"/>
    </source>
</evidence>
<dbReference type="PANTHER" id="PTHR10285">
    <property type="entry name" value="URIDINE KINASE"/>
    <property type="match status" value="1"/>
</dbReference>
<keyword evidence="5" id="KW-0547">Nucleotide-binding</keyword>
<evidence type="ECO:0000256" key="4">
    <source>
        <dbReference type="ARBA" id="ARBA00022679"/>
    </source>
</evidence>
<dbReference type="SUPFAM" id="SSF52540">
    <property type="entry name" value="P-loop containing nucleoside triphosphate hydrolases"/>
    <property type="match status" value="2"/>
</dbReference>
<dbReference type="GO" id="GO:0008655">
    <property type="term" value="P:pyrimidine-containing compound salvage"/>
    <property type="evidence" value="ECO:0007669"/>
    <property type="project" value="UniProtKB-ARBA"/>
</dbReference>
<protein>
    <recommendedName>
        <fullName evidence="3">uridine/cytidine kinase</fullName>
        <ecNumber evidence="3">2.7.1.48</ecNumber>
    </recommendedName>
</protein>
<dbReference type="NCBIfam" id="NF004018">
    <property type="entry name" value="PRK05480.1"/>
    <property type="match status" value="1"/>
</dbReference>
<dbReference type="InterPro" id="IPR000764">
    <property type="entry name" value="Uridine_kinase-like"/>
</dbReference>
<dbReference type="InterPro" id="IPR027417">
    <property type="entry name" value="P-loop_NTPase"/>
</dbReference>
<evidence type="ECO:0000256" key="2">
    <source>
        <dbReference type="ARBA" id="ARBA00004784"/>
    </source>
</evidence>
<comment type="pathway">
    <text evidence="1">Pyrimidine metabolism; UMP biosynthesis via salvage pathway; UMP from uridine: step 1/1.</text>
</comment>
<dbReference type="Pfam" id="PF00485">
    <property type="entry name" value="PRK"/>
    <property type="match status" value="1"/>
</dbReference>
<feature type="domain" description="Phosphoribulokinase/uridine kinase" evidence="7">
    <location>
        <begin position="27"/>
        <end position="213"/>
    </location>
</feature>
<dbReference type="Proteomes" id="UP001146793">
    <property type="component" value="Unassembled WGS sequence"/>
</dbReference>
<dbReference type="GO" id="GO:0005524">
    <property type="term" value="F:ATP binding"/>
    <property type="evidence" value="ECO:0007669"/>
    <property type="project" value="InterPro"/>
</dbReference>
<keyword evidence="6 8" id="KW-0418">Kinase</keyword>
<sequence length="467" mass="55150">MSSLPTRKYIFTEDFVQEEKVPESPYIIGVCGGSGSGKTSVCREIIKQLTNKRVSLLSQDWFYKKLKEKDLENVSEYDWDHPDALDLDLLVETLQKIKKGAAVTCPKYDFCNNQPSTTEYATVEGDVILFEGIHIFHTKELRDLIDIKVFVDVDNDIRLGRRILRDTKERGRNVESIINQYFKFVKPGYDNFVAPTRKYADIILLRGSSNKIAINLLINIPGEMEISNQNKQVFCYIRNKTLESVIFALQMIKINENNNNNNNKSSLITLNYMKIKNCSVKEVTYNGFIIYENINWKAEKLKLLNANLNQFRENLIINSTGWKVQEYLKIIRYNNNINKQQKYVKWRGSTPILKLRNFTNYLNRYYYFYDKNKTKTKFCNLCKKYLNLDTDEDIDHFLWDCPFYKENQIIWIKDLIQINKNNKNNIFDIIRNKDSLFILSLVNDKENYDSLLRFLNKNLEIRAVRKN</sequence>
<accession>A0AAV8A4X3</accession>
<dbReference type="AlphaFoldDB" id="A0AAV8A4X3"/>
<organism evidence="8 9">
    <name type="scientific">Anaeramoeba flamelloides</name>
    <dbReference type="NCBI Taxonomy" id="1746091"/>
    <lineage>
        <taxon>Eukaryota</taxon>
        <taxon>Metamonada</taxon>
        <taxon>Anaeramoebidae</taxon>
        <taxon>Anaeramoeba</taxon>
    </lineage>
</organism>
<evidence type="ECO:0000313" key="9">
    <source>
        <dbReference type="Proteomes" id="UP001146793"/>
    </source>
</evidence>
<comment type="caution">
    <text evidence="8">The sequence shown here is derived from an EMBL/GenBank/DDBJ whole genome shotgun (WGS) entry which is preliminary data.</text>
</comment>
<evidence type="ECO:0000256" key="6">
    <source>
        <dbReference type="ARBA" id="ARBA00022777"/>
    </source>
</evidence>
<gene>
    <name evidence="8" type="ORF">M0812_01075</name>
</gene>
<dbReference type="PRINTS" id="PR00988">
    <property type="entry name" value="URIDINKINASE"/>
</dbReference>
<dbReference type="EMBL" id="JANTQA010000015">
    <property type="protein sequence ID" value="KAJ3448594.1"/>
    <property type="molecule type" value="Genomic_DNA"/>
</dbReference>
<evidence type="ECO:0000313" key="8">
    <source>
        <dbReference type="EMBL" id="KAJ3448594.1"/>
    </source>
</evidence>
<dbReference type="CDD" id="cd02023">
    <property type="entry name" value="UMPK"/>
    <property type="match status" value="1"/>
</dbReference>
<reference evidence="8" key="1">
    <citation type="submission" date="2022-08" db="EMBL/GenBank/DDBJ databases">
        <title>Novel sulphate-reducing endosymbionts in the free-living metamonad Anaeramoeba.</title>
        <authorList>
            <person name="Jerlstrom-Hultqvist J."/>
            <person name="Cepicka I."/>
            <person name="Gallot-Lavallee L."/>
            <person name="Salas-Leiva D."/>
            <person name="Curtis B.A."/>
            <person name="Zahonova K."/>
            <person name="Pipaliya S."/>
            <person name="Dacks J."/>
            <person name="Roger A.J."/>
        </authorList>
    </citation>
    <scope>NUCLEOTIDE SEQUENCE</scope>
    <source>
        <strain evidence="8">Busselton2</strain>
    </source>
</reference>
<dbReference type="GO" id="GO:0004849">
    <property type="term" value="F:uridine kinase activity"/>
    <property type="evidence" value="ECO:0007669"/>
    <property type="project" value="UniProtKB-EC"/>
</dbReference>
<dbReference type="EC" id="2.7.1.48" evidence="3"/>
<proteinExistence type="predicted"/>
<dbReference type="InterPro" id="IPR006083">
    <property type="entry name" value="PRK/URK"/>
</dbReference>
<evidence type="ECO:0000256" key="5">
    <source>
        <dbReference type="ARBA" id="ARBA00022741"/>
    </source>
</evidence>
<evidence type="ECO:0000256" key="1">
    <source>
        <dbReference type="ARBA" id="ARBA00004690"/>
    </source>
</evidence>
<dbReference type="Gene3D" id="3.40.50.300">
    <property type="entry name" value="P-loop containing nucleotide triphosphate hydrolases"/>
    <property type="match status" value="1"/>
</dbReference>
<comment type="pathway">
    <text evidence="2">Pyrimidine metabolism; CTP biosynthesis via salvage pathway; CTP from cytidine: step 1/3.</text>
</comment>
<dbReference type="FunFam" id="3.40.50.300:FF:000339">
    <property type="entry name" value="Uridine kinase"/>
    <property type="match status" value="1"/>
</dbReference>
<keyword evidence="4" id="KW-0808">Transferase</keyword>
<evidence type="ECO:0000259" key="7">
    <source>
        <dbReference type="Pfam" id="PF00485"/>
    </source>
</evidence>